<evidence type="ECO:0000256" key="2">
    <source>
        <dbReference type="ARBA" id="ARBA00022768"/>
    </source>
</evidence>
<dbReference type="SUPFAM" id="SSF46934">
    <property type="entry name" value="UBA-like"/>
    <property type="match status" value="1"/>
</dbReference>
<dbReference type="InterPro" id="IPR014039">
    <property type="entry name" value="Transl_elong_EFTs/EF1B_dimer"/>
</dbReference>
<dbReference type="PANTHER" id="PTHR11741">
    <property type="entry name" value="ELONGATION FACTOR TS"/>
    <property type="match status" value="1"/>
</dbReference>
<name>A0A1E7F123_9STRA</name>
<dbReference type="InterPro" id="IPR036402">
    <property type="entry name" value="EF-Ts_dimer_sf"/>
</dbReference>
<reference evidence="8 9" key="1">
    <citation type="submission" date="2016-09" db="EMBL/GenBank/DDBJ databases">
        <title>Extensive genetic diversity and differential bi-allelic expression allows diatom success in the polar Southern Ocean.</title>
        <authorList>
            <consortium name="DOE Joint Genome Institute"/>
            <person name="Mock T."/>
            <person name="Otillar R.P."/>
            <person name="Strauss J."/>
            <person name="Dupont C."/>
            <person name="Frickenhaus S."/>
            <person name="Maumus F."/>
            <person name="Mcmullan M."/>
            <person name="Sanges R."/>
            <person name="Schmutz J."/>
            <person name="Toseland A."/>
            <person name="Valas R."/>
            <person name="Veluchamy A."/>
            <person name="Ward B.J."/>
            <person name="Allen A."/>
            <person name="Barry K."/>
            <person name="Falciatore A."/>
            <person name="Ferrante M."/>
            <person name="Fortunato A.E."/>
            <person name="Gloeckner G."/>
            <person name="Gruber A."/>
            <person name="Hipkin R."/>
            <person name="Janech M."/>
            <person name="Kroth P."/>
            <person name="Leese F."/>
            <person name="Lindquist E."/>
            <person name="Lyon B.R."/>
            <person name="Martin J."/>
            <person name="Mayer C."/>
            <person name="Parker M."/>
            <person name="Quesneville H."/>
            <person name="Raymond J."/>
            <person name="Uhlig C."/>
            <person name="Valentin K.U."/>
            <person name="Worden A.Z."/>
            <person name="Armbrust E.V."/>
            <person name="Bowler C."/>
            <person name="Green B."/>
            <person name="Moulton V."/>
            <person name="Van Oosterhout C."/>
            <person name="Grigoriev I."/>
        </authorList>
    </citation>
    <scope>NUCLEOTIDE SEQUENCE [LARGE SCALE GENOMIC DNA]</scope>
    <source>
        <strain evidence="8 9">CCMP1102</strain>
    </source>
</reference>
<dbReference type="InterPro" id="IPR018101">
    <property type="entry name" value="Transl_elong_Ts_CS"/>
</dbReference>
<dbReference type="Gene3D" id="3.30.479.20">
    <property type="entry name" value="Elongation factor Ts, dimerisation domain"/>
    <property type="match status" value="2"/>
</dbReference>
<organism evidence="8 9">
    <name type="scientific">Fragilariopsis cylindrus CCMP1102</name>
    <dbReference type="NCBI Taxonomy" id="635003"/>
    <lineage>
        <taxon>Eukaryota</taxon>
        <taxon>Sar</taxon>
        <taxon>Stramenopiles</taxon>
        <taxon>Ochrophyta</taxon>
        <taxon>Bacillariophyta</taxon>
        <taxon>Bacillariophyceae</taxon>
        <taxon>Bacillariophycidae</taxon>
        <taxon>Bacillariales</taxon>
        <taxon>Bacillariaceae</taxon>
        <taxon>Fragilariopsis</taxon>
    </lineage>
</organism>
<dbReference type="FunFam" id="1.10.286.20:FF:000001">
    <property type="entry name" value="Elongation factor Ts"/>
    <property type="match status" value="1"/>
</dbReference>
<evidence type="ECO:0000256" key="3">
    <source>
        <dbReference type="ARBA" id="ARBA00022917"/>
    </source>
</evidence>
<feature type="domain" description="Translation elongation factor EFTs/EF1B dimerisation" evidence="7">
    <location>
        <begin position="297"/>
        <end position="497"/>
    </location>
</feature>
<keyword evidence="9" id="KW-1185">Reference proteome</keyword>
<evidence type="ECO:0000313" key="8">
    <source>
        <dbReference type="EMBL" id="OEU11898.1"/>
    </source>
</evidence>
<dbReference type="InParanoid" id="A0A1E7F123"/>
<dbReference type="HAMAP" id="MF_00050">
    <property type="entry name" value="EF_Ts"/>
    <property type="match status" value="1"/>
</dbReference>
<feature type="region of interest" description="Disordered" evidence="5">
    <location>
        <begin position="176"/>
        <end position="195"/>
    </location>
</feature>
<proteinExistence type="inferred from homology"/>
<dbReference type="Proteomes" id="UP000095751">
    <property type="component" value="Unassembled WGS sequence"/>
</dbReference>
<evidence type="ECO:0000256" key="5">
    <source>
        <dbReference type="SAM" id="MobiDB-lite"/>
    </source>
</evidence>
<dbReference type="Gene3D" id="1.10.286.20">
    <property type="match status" value="1"/>
</dbReference>
<dbReference type="EMBL" id="KV784366">
    <property type="protein sequence ID" value="OEU11898.1"/>
    <property type="molecule type" value="Genomic_DNA"/>
</dbReference>
<comment type="function">
    <text evidence="4">Associates with the EF-Tu.GDP complex and induces the exchange of GDP to GTP. It remains bound to the aminoacyl-tRNA.EF-Tu.GTP complex up to the GTP hydrolysis stage on the ribosome.</text>
</comment>
<dbReference type="InterPro" id="IPR001816">
    <property type="entry name" value="Transl_elong_EFTs/EF1B"/>
</dbReference>
<gene>
    <name evidence="8" type="ORF">FRACYDRAFT_211186</name>
</gene>
<dbReference type="CDD" id="cd14275">
    <property type="entry name" value="UBA_EF-Ts"/>
    <property type="match status" value="1"/>
</dbReference>
<evidence type="ECO:0000313" key="9">
    <source>
        <dbReference type="Proteomes" id="UP000095751"/>
    </source>
</evidence>
<dbReference type="SUPFAM" id="SSF54713">
    <property type="entry name" value="Elongation factor Ts (EF-Ts), dimerisation domain"/>
    <property type="match status" value="2"/>
</dbReference>
<feature type="signal peptide" evidence="6">
    <location>
        <begin position="1"/>
        <end position="19"/>
    </location>
</feature>
<dbReference type="GO" id="GO:0003746">
    <property type="term" value="F:translation elongation factor activity"/>
    <property type="evidence" value="ECO:0007669"/>
    <property type="project" value="UniProtKB-UniRule"/>
</dbReference>
<keyword evidence="3 4" id="KW-0648">Protein biosynthesis</keyword>
<evidence type="ECO:0000256" key="1">
    <source>
        <dbReference type="ARBA" id="ARBA00005532"/>
    </source>
</evidence>
<dbReference type="Pfam" id="PF00889">
    <property type="entry name" value="EF_TS"/>
    <property type="match status" value="1"/>
</dbReference>
<comment type="similarity">
    <text evidence="1 4">Belongs to the EF-Ts family.</text>
</comment>
<dbReference type="FunFam" id="1.10.8.10:FF:000001">
    <property type="entry name" value="Elongation factor Ts"/>
    <property type="match status" value="1"/>
</dbReference>
<accession>A0A1E7F123</accession>
<keyword evidence="2 4" id="KW-0251">Elongation factor</keyword>
<dbReference type="AlphaFoldDB" id="A0A1E7F123"/>
<keyword evidence="6" id="KW-0732">Signal</keyword>
<sequence length="518" mass="54303">MKIVSSLAFAAFLATTANAFGPSQPLKGAVSNGSGNMSTMRINIGNRIVQGRIIDVIGKNPTKEQVQSELLDTKTGNQIAQSNWKLRTTLLRKVRKQADRYELSLPDGFGVKASQSEREAAEMKAGVPRRAAKAAANTAAAAEATAINAARKEKRSAHKGRAAEFSVALKARFPKAEKKSSVDPAPVEATPEAAPAAAAPPVAAVEEAAVPAAAEAPAAAAAASTGGEITPQTIQQLRKETGAGMMDCKKALLECDGDQVVAGEFLRKKGLATADKKASRVAAEGKIAVGTSSDGKAVMVEVNCETDFVGKDATFLGYCGKVADAAASAASGSVEDLMAVEVDGESLETTRQALVSKIGENIVVRRMESRGDGSTVVGGYVHMGNIGVLVELEGGDEQLCTDIAMHVTAMNPPFATAEDVPQEVLDNEKRILSEQALESGKPEAIVEKMVEGRIRKFLEEKCLVSQPYVKDSDMTVQQLLDKNNAKMIGFTRLVVGEGIEKKVDDFAAEVASMAAGGK</sequence>
<dbReference type="KEGG" id="fcy:FRACYDRAFT_211186"/>
<evidence type="ECO:0000259" key="7">
    <source>
        <dbReference type="Pfam" id="PF00889"/>
    </source>
</evidence>
<dbReference type="InterPro" id="IPR009060">
    <property type="entry name" value="UBA-like_sf"/>
</dbReference>
<dbReference type="Gene3D" id="1.10.8.10">
    <property type="entry name" value="DNA helicase RuvA subunit, C-terminal domain"/>
    <property type="match status" value="1"/>
</dbReference>
<dbReference type="PANTHER" id="PTHR11741:SF0">
    <property type="entry name" value="ELONGATION FACTOR TS, MITOCHONDRIAL"/>
    <property type="match status" value="1"/>
</dbReference>
<keyword evidence="4" id="KW-0496">Mitochondrion</keyword>
<comment type="subcellular location">
    <subcellularLocation>
        <location evidence="4">Mitochondrion</location>
    </subcellularLocation>
</comment>
<evidence type="ECO:0000256" key="4">
    <source>
        <dbReference type="HAMAP-Rule" id="MF_03135"/>
    </source>
</evidence>
<protein>
    <recommendedName>
        <fullName evidence="4">Elongation factor Ts, mitochondrial</fullName>
        <shortName evidence="4">EF-Ts</shortName>
        <shortName evidence="4">EF-TsMt</shortName>
    </recommendedName>
</protein>
<dbReference type="OrthoDB" id="277235at2759"/>
<dbReference type="NCBIfam" id="TIGR00116">
    <property type="entry name" value="tsf"/>
    <property type="match status" value="1"/>
</dbReference>
<dbReference type="GO" id="GO:0005739">
    <property type="term" value="C:mitochondrion"/>
    <property type="evidence" value="ECO:0007669"/>
    <property type="project" value="UniProtKB-SubCell"/>
</dbReference>
<evidence type="ECO:0000256" key="6">
    <source>
        <dbReference type="SAM" id="SignalP"/>
    </source>
</evidence>
<feature type="chain" id="PRO_5009192502" description="Elongation factor Ts, mitochondrial" evidence="6">
    <location>
        <begin position="20"/>
        <end position="518"/>
    </location>
</feature>
<feature type="compositionally biased region" description="Low complexity" evidence="5">
    <location>
        <begin position="184"/>
        <end position="195"/>
    </location>
</feature>
<dbReference type="PROSITE" id="PS01126">
    <property type="entry name" value="EF_TS_1"/>
    <property type="match status" value="1"/>
</dbReference>